<reference evidence="2 3" key="1">
    <citation type="submission" date="2016-10" db="EMBL/GenBank/DDBJ databases">
        <title>Arsenicibacter rosenii gen. nov., sp. nov., an efficient arsenic-methylating bacterium isolated from an arsenic-contaminated paddy soil.</title>
        <authorList>
            <person name="Huang K."/>
        </authorList>
    </citation>
    <scope>NUCLEOTIDE SEQUENCE [LARGE SCALE GENOMIC DNA]</scope>
    <source>
        <strain evidence="2 3">SM-1</strain>
    </source>
</reference>
<sequence length="149" mass="17612">MKQFFELIPEQFLKAAEGCSEQAITELEQTLGISFPASLREYLTIFGKKQSHFPECHMHGCDDMLRIWEPLNYMRALWEDAGINTGFMDNIIFFFNFQDTYFYVPYEAGDDPAVYALDIGDEPTIRKLNDHLSTYIRYWMEQMLTGKYW</sequence>
<evidence type="ECO:0000259" key="1">
    <source>
        <dbReference type="SMART" id="SM00860"/>
    </source>
</evidence>
<proteinExistence type="predicted"/>
<dbReference type="OrthoDB" id="1189226at2"/>
<dbReference type="SMART" id="SM00860">
    <property type="entry name" value="SMI1_KNR4"/>
    <property type="match status" value="1"/>
</dbReference>
<dbReference type="EMBL" id="MORL01000002">
    <property type="protein sequence ID" value="OIN60432.1"/>
    <property type="molecule type" value="Genomic_DNA"/>
</dbReference>
<name>A0A1S2VNS3_9BACT</name>
<dbReference type="Proteomes" id="UP000181790">
    <property type="component" value="Unassembled WGS sequence"/>
</dbReference>
<protein>
    <recommendedName>
        <fullName evidence="1">Knr4/Smi1-like domain-containing protein</fullName>
    </recommendedName>
</protein>
<dbReference type="Pfam" id="PF09346">
    <property type="entry name" value="SMI1_KNR4"/>
    <property type="match status" value="1"/>
</dbReference>
<dbReference type="Gene3D" id="3.40.1580.10">
    <property type="entry name" value="SMI1/KNR4-like"/>
    <property type="match status" value="1"/>
</dbReference>
<organism evidence="2 3">
    <name type="scientific">Arsenicibacter rosenii</name>
    <dbReference type="NCBI Taxonomy" id="1750698"/>
    <lineage>
        <taxon>Bacteria</taxon>
        <taxon>Pseudomonadati</taxon>
        <taxon>Bacteroidota</taxon>
        <taxon>Cytophagia</taxon>
        <taxon>Cytophagales</taxon>
        <taxon>Spirosomataceae</taxon>
        <taxon>Arsenicibacter</taxon>
    </lineage>
</organism>
<dbReference type="AlphaFoldDB" id="A0A1S2VNS3"/>
<dbReference type="SUPFAM" id="SSF160631">
    <property type="entry name" value="SMI1/KNR4-like"/>
    <property type="match status" value="1"/>
</dbReference>
<dbReference type="InterPro" id="IPR037883">
    <property type="entry name" value="Knr4/Smi1-like_sf"/>
</dbReference>
<evidence type="ECO:0000313" key="3">
    <source>
        <dbReference type="Proteomes" id="UP000181790"/>
    </source>
</evidence>
<feature type="domain" description="Knr4/Smi1-like" evidence="1">
    <location>
        <begin position="18"/>
        <end position="138"/>
    </location>
</feature>
<gene>
    <name evidence="2" type="ORF">BLX24_06325</name>
</gene>
<dbReference type="RefSeq" id="WP_071502227.1">
    <property type="nucleotide sequence ID" value="NZ_MORL01000002.1"/>
</dbReference>
<dbReference type="InterPro" id="IPR018958">
    <property type="entry name" value="Knr4/Smi1-like_dom"/>
</dbReference>
<evidence type="ECO:0000313" key="2">
    <source>
        <dbReference type="EMBL" id="OIN60432.1"/>
    </source>
</evidence>
<accession>A0A1S2VNS3</accession>
<keyword evidence="3" id="KW-1185">Reference proteome</keyword>
<comment type="caution">
    <text evidence="2">The sequence shown here is derived from an EMBL/GenBank/DDBJ whole genome shotgun (WGS) entry which is preliminary data.</text>
</comment>